<dbReference type="Proteomes" id="UP000574369">
    <property type="component" value="Unassembled WGS sequence"/>
</dbReference>
<keyword evidence="3" id="KW-1185">Reference proteome</keyword>
<feature type="transmembrane region" description="Helical" evidence="1">
    <location>
        <begin position="12"/>
        <end position="34"/>
    </location>
</feature>
<name>A0ABR6GSP6_9BURK</name>
<proteinExistence type="predicted"/>
<sequence>MTRRFVCPPDPVWRLLQDLLRLAGLMAALLAVLLQLASPYWTVMGSAAGVMAAALGMTHRHRHLLRTPANATDAATARDARADADADADVVTLRWDTQSWWLQRAGAPLANGKTADAGSRAPAQAVHLQVLLDVEHWMLLRLVPLGSERRFWRHRCLAVSRRQQGGHWSLLRIHLFMARS</sequence>
<evidence type="ECO:0000256" key="1">
    <source>
        <dbReference type="SAM" id="Phobius"/>
    </source>
</evidence>
<dbReference type="RefSeq" id="WP_088450965.1">
    <property type="nucleotide sequence ID" value="NZ_JACHXO010000004.1"/>
</dbReference>
<keyword evidence="1" id="KW-0812">Transmembrane</keyword>
<reference evidence="2 3" key="1">
    <citation type="submission" date="2020-08" db="EMBL/GenBank/DDBJ databases">
        <title>Genomic Encyclopedia of Type Strains, Phase III (KMG-III): the genomes of soil and plant-associated and newly described type strains.</title>
        <authorList>
            <person name="Whitman W."/>
        </authorList>
    </citation>
    <scope>NUCLEOTIDE SEQUENCE [LARGE SCALE GENOMIC DNA]</scope>
    <source>
        <strain evidence="2 3">CECT 7247</strain>
    </source>
</reference>
<dbReference type="EMBL" id="JACHXO010000004">
    <property type="protein sequence ID" value="MBB3195143.1"/>
    <property type="molecule type" value="Genomic_DNA"/>
</dbReference>
<evidence type="ECO:0000313" key="3">
    <source>
        <dbReference type="Proteomes" id="UP000574369"/>
    </source>
</evidence>
<protein>
    <recommendedName>
        <fullName evidence="4">DUF58 domain-containing protein</fullName>
    </recommendedName>
</protein>
<comment type="caution">
    <text evidence="2">The sequence shown here is derived from an EMBL/GenBank/DDBJ whole genome shotgun (WGS) entry which is preliminary data.</text>
</comment>
<keyword evidence="1" id="KW-1133">Transmembrane helix</keyword>
<organism evidence="2 3">
    <name type="scientific">Roseateles terrae</name>
    <dbReference type="NCBI Taxonomy" id="431060"/>
    <lineage>
        <taxon>Bacteria</taxon>
        <taxon>Pseudomonadati</taxon>
        <taxon>Pseudomonadota</taxon>
        <taxon>Betaproteobacteria</taxon>
        <taxon>Burkholderiales</taxon>
        <taxon>Sphaerotilaceae</taxon>
        <taxon>Roseateles</taxon>
    </lineage>
</organism>
<keyword evidence="1" id="KW-0472">Membrane</keyword>
<accession>A0ABR6GSP6</accession>
<evidence type="ECO:0008006" key="4">
    <source>
        <dbReference type="Google" id="ProtNLM"/>
    </source>
</evidence>
<evidence type="ECO:0000313" key="2">
    <source>
        <dbReference type="EMBL" id="MBB3195143.1"/>
    </source>
</evidence>
<gene>
    <name evidence="2" type="ORF">FHS28_002546</name>
</gene>